<dbReference type="Proteomes" id="UP000198312">
    <property type="component" value="Chromosome"/>
</dbReference>
<dbReference type="KEGG" id="vil:CFK37_06575"/>
<evidence type="ECO:0000313" key="2">
    <source>
        <dbReference type="Proteomes" id="UP000198312"/>
    </source>
</evidence>
<organism evidence="1 2">
    <name type="scientific">Virgibacillus phasianinus</name>
    <dbReference type="NCBI Taxonomy" id="2017483"/>
    <lineage>
        <taxon>Bacteria</taxon>
        <taxon>Bacillati</taxon>
        <taxon>Bacillota</taxon>
        <taxon>Bacilli</taxon>
        <taxon>Bacillales</taxon>
        <taxon>Bacillaceae</taxon>
        <taxon>Virgibacillus</taxon>
    </lineage>
</organism>
<dbReference type="EMBL" id="CP022315">
    <property type="protein sequence ID" value="ASK61846.1"/>
    <property type="molecule type" value="Genomic_DNA"/>
</dbReference>
<dbReference type="OrthoDB" id="2389720at2"/>
<dbReference type="AlphaFoldDB" id="A0A220U1N8"/>
<protein>
    <submittedName>
        <fullName evidence="1">Uncharacterized protein</fullName>
    </submittedName>
</protein>
<evidence type="ECO:0000313" key="1">
    <source>
        <dbReference type="EMBL" id="ASK61846.1"/>
    </source>
</evidence>
<sequence>MLISSNFNDLQGAKSAIDNLKAKSPTLFQKFRNTILLTRQLQYGYQYMGCLVMDENPTNFSPMSQNDYVLFVYQQEIEKLKTDSKVQELKNLLATYKQVSYANICKLAIGTNPRALVGPAVVR</sequence>
<dbReference type="RefSeq" id="WP_089061106.1">
    <property type="nucleotide sequence ID" value="NZ_CP022315.1"/>
</dbReference>
<proteinExistence type="predicted"/>
<gene>
    <name evidence="1" type="ORF">CFK37_06575</name>
</gene>
<accession>A0A220U1N8</accession>
<name>A0A220U1N8_9BACI</name>
<reference evidence="1 2" key="1">
    <citation type="submission" date="2017-07" db="EMBL/GenBank/DDBJ databases">
        <title>Virgibacillus sp. LM2416.</title>
        <authorList>
            <person name="Tak E.J."/>
            <person name="Bae J.-W."/>
        </authorList>
    </citation>
    <scope>NUCLEOTIDE SEQUENCE [LARGE SCALE GENOMIC DNA]</scope>
    <source>
        <strain evidence="1 2">LM2416</strain>
    </source>
</reference>
<keyword evidence="2" id="KW-1185">Reference proteome</keyword>